<sequence>MTNTHDSESVQCRDIDHEKLFEQGIAPEAYHDFQEVAQGLISVQTCCEIGYIEERCSRCSARFSGLQILGDVPKSMQDLKWITDDVYDTFYEDPRPVHHVAMGPDVLELGQEAVMELFKLLQLTAGLAREDKEDGTGKRSKQDLWARVLGPEHANTN</sequence>
<evidence type="ECO:0000313" key="1">
    <source>
        <dbReference type="EMBL" id="ELY39890.1"/>
    </source>
</evidence>
<dbReference type="Proteomes" id="UP000011599">
    <property type="component" value="Unassembled WGS sequence"/>
</dbReference>
<organism evidence="1 2">
    <name type="scientific">Natronorubrum tibetense GA33</name>
    <dbReference type="NCBI Taxonomy" id="1114856"/>
    <lineage>
        <taxon>Archaea</taxon>
        <taxon>Methanobacteriati</taxon>
        <taxon>Methanobacteriota</taxon>
        <taxon>Stenosarchaea group</taxon>
        <taxon>Halobacteria</taxon>
        <taxon>Halobacteriales</taxon>
        <taxon>Natrialbaceae</taxon>
        <taxon>Natronorubrum</taxon>
    </lineage>
</organism>
<comment type="caution">
    <text evidence="1">The sequence shown here is derived from an EMBL/GenBank/DDBJ whole genome shotgun (WGS) entry which is preliminary data.</text>
</comment>
<reference evidence="1 2" key="1">
    <citation type="journal article" date="2014" name="PLoS Genet.">
        <title>Phylogenetically driven sequencing of extremely halophilic archaea reveals strategies for static and dynamic osmo-response.</title>
        <authorList>
            <person name="Becker E.A."/>
            <person name="Seitzer P.M."/>
            <person name="Tritt A."/>
            <person name="Larsen D."/>
            <person name="Krusor M."/>
            <person name="Yao A.I."/>
            <person name="Wu D."/>
            <person name="Madern D."/>
            <person name="Eisen J.A."/>
            <person name="Darling A.E."/>
            <person name="Facciotti M.T."/>
        </authorList>
    </citation>
    <scope>NUCLEOTIDE SEQUENCE [LARGE SCALE GENOMIC DNA]</scope>
    <source>
        <strain evidence="1 2">GA33</strain>
    </source>
</reference>
<name>L9VRR4_9EURY</name>
<proteinExistence type="predicted"/>
<dbReference type="EMBL" id="AOHW01000036">
    <property type="protein sequence ID" value="ELY39890.1"/>
    <property type="molecule type" value="Genomic_DNA"/>
</dbReference>
<dbReference type="OrthoDB" id="382909at2157"/>
<dbReference type="AlphaFoldDB" id="L9VRR4"/>
<evidence type="ECO:0000313" key="2">
    <source>
        <dbReference type="Proteomes" id="UP000011599"/>
    </source>
</evidence>
<dbReference type="PATRIC" id="fig|1114856.3.peg.2997"/>
<protein>
    <submittedName>
        <fullName evidence="1">Uncharacterized protein</fullName>
    </submittedName>
</protein>
<accession>L9VRR4</accession>
<gene>
    <name evidence="1" type="ORF">C496_14471</name>
</gene>
<keyword evidence="2" id="KW-1185">Reference proteome</keyword>